<dbReference type="PROSITE" id="PS51352">
    <property type="entry name" value="THIOREDOXIN_2"/>
    <property type="match status" value="1"/>
</dbReference>
<dbReference type="PANTHER" id="PTHR45663:SF11">
    <property type="entry name" value="GEO12009P1"/>
    <property type="match status" value="1"/>
</dbReference>
<dbReference type="AlphaFoldDB" id="A0AAN9Y271"/>
<sequence length="273" mass="31040">MAFVNDLKTLLKPYYWINILMSFSYLIAKKTPILCQYTFPHSEAKCELDGRESEILLFMLIVVMIRSRKSGSVTMINYLTASFMYCKVASLVLWTYADVRTGLIYAVLFLVLAIWIPEPTYNGPSNVVYFRTAVSLEDELAKSKNVTWLICFYTAWNPACANFAPVFAQLSAEYGLDNLKFGKIDIGRYPEAARKFGISDASTSKQLPTLVLFKNGEEKLRRPMVDGKGKVVRFFFTGDNVKTVFDLNNLYKTLSSKVKPVPAVKEEQKKKTD</sequence>
<evidence type="ECO:0000256" key="2">
    <source>
        <dbReference type="SAM" id="Phobius"/>
    </source>
</evidence>
<evidence type="ECO:0000256" key="1">
    <source>
        <dbReference type="ARBA" id="ARBA00004479"/>
    </source>
</evidence>
<dbReference type="InterPro" id="IPR037463">
    <property type="entry name" value="TMX2_thioredoxin_dom"/>
</dbReference>
<feature type="transmembrane region" description="Helical" evidence="2">
    <location>
        <begin position="76"/>
        <end position="97"/>
    </location>
</feature>
<dbReference type="GO" id="GO:0015035">
    <property type="term" value="F:protein-disulfide reductase activity"/>
    <property type="evidence" value="ECO:0007669"/>
    <property type="project" value="TreeGrafter"/>
</dbReference>
<dbReference type="PANTHER" id="PTHR45663">
    <property type="entry name" value="GEO12009P1"/>
    <property type="match status" value="1"/>
</dbReference>
<organism evidence="4 5">
    <name type="scientific">Parthenolecanium corni</name>
    <dbReference type="NCBI Taxonomy" id="536013"/>
    <lineage>
        <taxon>Eukaryota</taxon>
        <taxon>Metazoa</taxon>
        <taxon>Ecdysozoa</taxon>
        <taxon>Arthropoda</taxon>
        <taxon>Hexapoda</taxon>
        <taxon>Insecta</taxon>
        <taxon>Pterygota</taxon>
        <taxon>Neoptera</taxon>
        <taxon>Paraneoptera</taxon>
        <taxon>Hemiptera</taxon>
        <taxon>Sternorrhyncha</taxon>
        <taxon>Coccoidea</taxon>
        <taxon>Coccidae</taxon>
        <taxon>Parthenolecanium</taxon>
    </lineage>
</organism>
<dbReference type="Pfam" id="PF00085">
    <property type="entry name" value="Thioredoxin"/>
    <property type="match status" value="1"/>
</dbReference>
<proteinExistence type="predicted"/>
<dbReference type="CDD" id="cd02962">
    <property type="entry name" value="TMX2"/>
    <property type="match status" value="1"/>
</dbReference>
<evidence type="ECO:0000313" key="4">
    <source>
        <dbReference type="EMBL" id="KAK7580390.1"/>
    </source>
</evidence>
<dbReference type="Gene3D" id="3.40.30.10">
    <property type="entry name" value="Glutaredoxin"/>
    <property type="match status" value="1"/>
</dbReference>
<keyword evidence="2" id="KW-1133">Transmembrane helix</keyword>
<dbReference type="GO" id="GO:0005737">
    <property type="term" value="C:cytoplasm"/>
    <property type="evidence" value="ECO:0007669"/>
    <property type="project" value="TreeGrafter"/>
</dbReference>
<comment type="caution">
    <text evidence="4">The sequence shown here is derived from an EMBL/GenBank/DDBJ whole genome shotgun (WGS) entry which is preliminary data.</text>
</comment>
<dbReference type="SUPFAM" id="SSF52833">
    <property type="entry name" value="Thioredoxin-like"/>
    <property type="match status" value="1"/>
</dbReference>
<evidence type="ECO:0000313" key="5">
    <source>
        <dbReference type="Proteomes" id="UP001367676"/>
    </source>
</evidence>
<protein>
    <recommendedName>
        <fullName evidence="3">Thioredoxin domain-containing protein</fullName>
    </recommendedName>
</protein>
<gene>
    <name evidence="4" type="ORF">V9T40_001019</name>
</gene>
<reference evidence="4 5" key="1">
    <citation type="submission" date="2024-03" db="EMBL/GenBank/DDBJ databases">
        <title>Adaptation during the transition from Ophiocordyceps entomopathogen to insect associate is accompanied by gene loss and intensified selection.</title>
        <authorList>
            <person name="Ward C.M."/>
            <person name="Onetto C.A."/>
            <person name="Borneman A.R."/>
        </authorList>
    </citation>
    <scope>NUCLEOTIDE SEQUENCE [LARGE SCALE GENOMIC DNA]</scope>
    <source>
        <strain evidence="4">AWRI1</strain>
        <tissue evidence="4">Single Adult Female</tissue>
    </source>
</reference>
<dbReference type="InterPro" id="IPR013766">
    <property type="entry name" value="Thioredoxin_domain"/>
</dbReference>
<evidence type="ECO:0000259" key="3">
    <source>
        <dbReference type="PROSITE" id="PS51352"/>
    </source>
</evidence>
<keyword evidence="2" id="KW-0812">Transmembrane</keyword>
<dbReference type="InterPro" id="IPR036249">
    <property type="entry name" value="Thioredoxin-like_sf"/>
</dbReference>
<feature type="transmembrane region" description="Helical" evidence="2">
    <location>
        <begin position="103"/>
        <end position="121"/>
    </location>
</feature>
<accession>A0AAN9Y271</accession>
<name>A0AAN9Y271_9HEMI</name>
<dbReference type="GO" id="GO:0016020">
    <property type="term" value="C:membrane"/>
    <property type="evidence" value="ECO:0007669"/>
    <property type="project" value="UniProtKB-SubCell"/>
</dbReference>
<feature type="domain" description="Thioredoxin" evidence="3">
    <location>
        <begin position="107"/>
        <end position="256"/>
    </location>
</feature>
<dbReference type="Proteomes" id="UP001367676">
    <property type="component" value="Unassembled WGS sequence"/>
</dbReference>
<keyword evidence="5" id="KW-1185">Reference proteome</keyword>
<keyword evidence="2" id="KW-0472">Membrane</keyword>
<dbReference type="EMBL" id="JBBCAQ010000034">
    <property type="protein sequence ID" value="KAK7580390.1"/>
    <property type="molecule type" value="Genomic_DNA"/>
</dbReference>
<comment type="subcellular location">
    <subcellularLocation>
        <location evidence="1">Membrane</location>
        <topology evidence="1">Single-pass type I membrane protein</topology>
    </subcellularLocation>
</comment>